<dbReference type="PANTHER" id="PTHR30026:SF20">
    <property type="entry name" value="OUTER MEMBRANE PROTEIN TOLC"/>
    <property type="match status" value="1"/>
</dbReference>
<dbReference type="Pfam" id="PF02321">
    <property type="entry name" value="OEP"/>
    <property type="match status" value="2"/>
</dbReference>
<keyword evidence="4" id="KW-1134">Transmembrane beta strand</keyword>
<evidence type="ECO:0000256" key="6">
    <source>
        <dbReference type="ARBA" id="ARBA00023136"/>
    </source>
</evidence>
<accession>A0A2D0MWV6</accession>
<evidence type="ECO:0000313" key="9">
    <source>
        <dbReference type="EMBL" id="PHN00744.1"/>
    </source>
</evidence>
<dbReference type="GO" id="GO:0015288">
    <property type="term" value="F:porin activity"/>
    <property type="evidence" value="ECO:0007669"/>
    <property type="project" value="TreeGrafter"/>
</dbReference>
<dbReference type="Gene3D" id="1.20.1600.10">
    <property type="entry name" value="Outer membrane efflux proteins (OEP)"/>
    <property type="match status" value="1"/>
</dbReference>
<evidence type="ECO:0000256" key="2">
    <source>
        <dbReference type="ARBA" id="ARBA00007613"/>
    </source>
</evidence>
<dbReference type="GO" id="GO:0015562">
    <property type="term" value="F:efflux transmembrane transporter activity"/>
    <property type="evidence" value="ECO:0007669"/>
    <property type="project" value="InterPro"/>
</dbReference>
<comment type="caution">
    <text evidence="9">The sequence shown here is derived from an EMBL/GenBank/DDBJ whole genome shotgun (WGS) entry which is preliminary data.</text>
</comment>
<organism evidence="9 10">
    <name type="scientific">Flavilitoribacter nigricans (strain ATCC 23147 / DSM 23189 / NBRC 102662 / NCIMB 1420 / SS-2)</name>
    <name type="common">Lewinella nigricans</name>
    <dbReference type="NCBI Taxonomy" id="1122177"/>
    <lineage>
        <taxon>Bacteria</taxon>
        <taxon>Pseudomonadati</taxon>
        <taxon>Bacteroidota</taxon>
        <taxon>Saprospiria</taxon>
        <taxon>Saprospirales</taxon>
        <taxon>Lewinellaceae</taxon>
        <taxon>Flavilitoribacter</taxon>
    </lineage>
</organism>
<evidence type="ECO:0000256" key="5">
    <source>
        <dbReference type="ARBA" id="ARBA00022692"/>
    </source>
</evidence>
<feature type="coiled-coil region" evidence="8">
    <location>
        <begin position="189"/>
        <end position="216"/>
    </location>
</feature>
<dbReference type="InterPro" id="IPR051906">
    <property type="entry name" value="TolC-like"/>
</dbReference>
<dbReference type="GO" id="GO:1990281">
    <property type="term" value="C:efflux pump complex"/>
    <property type="evidence" value="ECO:0007669"/>
    <property type="project" value="TreeGrafter"/>
</dbReference>
<dbReference type="InterPro" id="IPR003423">
    <property type="entry name" value="OMP_efflux"/>
</dbReference>
<comment type="similarity">
    <text evidence="2">Belongs to the outer membrane factor (OMF) (TC 1.B.17) family.</text>
</comment>
<gene>
    <name evidence="9" type="ORF">CRP01_40685</name>
</gene>
<dbReference type="SUPFAM" id="SSF56954">
    <property type="entry name" value="Outer membrane efflux proteins (OEP)"/>
    <property type="match status" value="1"/>
</dbReference>
<keyword evidence="3" id="KW-0813">Transport</keyword>
<dbReference type="Proteomes" id="UP000223913">
    <property type="component" value="Unassembled WGS sequence"/>
</dbReference>
<keyword evidence="5" id="KW-0812">Transmembrane</keyword>
<keyword evidence="8" id="KW-0175">Coiled coil</keyword>
<evidence type="ECO:0000256" key="1">
    <source>
        <dbReference type="ARBA" id="ARBA00004442"/>
    </source>
</evidence>
<dbReference type="AlphaFoldDB" id="A0A2D0MWV6"/>
<evidence type="ECO:0000256" key="4">
    <source>
        <dbReference type="ARBA" id="ARBA00022452"/>
    </source>
</evidence>
<evidence type="ECO:0000313" key="10">
    <source>
        <dbReference type="Proteomes" id="UP000223913"/>
    </source>
</evidence>
<reference evidence="9 10" key="1">
    <citation type="submission" date="2017-10" db="EMBL/GenBank/DDBJ databases">
        <title>The draft genome sequence of Lewinella nigricans NBRC 102662.</title>
        <authorList>
            <person name="Wang K."/>
        </authorList>
    </citation>
    <scope>NUCLEOTIDE SEQUENCE [LARGE SCALE GENOMIC DNA]</scope>
    <source>
        <strain evidence="9 10">NBRC 102662</strain>
    </source>
</reference>
<proteinExistence type="inferred from homology"/>
<keyword evidence="10" id="KW-1185">Reference proteome</keyword>
<comment type="subcellular location">
    <subcellularLocation>
        <location evidence="1">Cell outer membrane</location>
    </subcellularLocation>
</comment>
<name>A0A2D0MWV6_FLAN2</name>
<keyword evidence="6" id="KW-0472">Membrane</keyword>
<dbReference type="OrthoDB" id="367883at2"/>
<sequence>MITHFGRAQSTTLSLQDALQYALQHSLDLRSAALDVANGEYQIAETRSRALPQVSATGNLTDQYKKQRFILDGALAGQPGETVAIESGTTWSANAGINVSQTIFDQSVFTALKASRAAQDFYRLSYDLAEEQIIEIVANSYYQVLVQRQKLGVIDSNLVNTQKTYNIINNLLENGLARKIDLDRTAVGMSNLKTQRQQLLNGIEQLENQLKFYMGMPLDTEIELPSAEFDELAGRAEVVDISTGANFTNRLSYQVLEQQANLLKYQKEAYKAEYYPSLSFTGNYSIMGVSDQFVLFRGENRGANWFGFGSIGLNLRVPIYNGRATRARLDQAEVSIQKNALDLRRTTQQLELADANARTQIYNTQLTLENQQENVELAQQVYENTENNYHNGLATLTDLLDAQNTLTQAQNNYATTLLDYRLAEIQLIKSQGNLKSLLN</sequence>
<evidence type="ECO:0000256" key="8">
    <source>
        <dbReference type="SAM" id="Coils"/>
    </source>
</evidence>
<dbReference type="EMBL" id="PDUD01000077">
    <property type="protein sequence ID" value="PHN00744.1"/>
    <property type="molecule type" value="Genomic_DNA"/>
</dbReference>
<dbReference type="GO" id="GO:0009279">
    <property type="term" value="C:cell outer membrane"/>
    <property type="evidence" value="ECO:0007669"/>
    <property type="project" value="UniProtKB-SubCell"/>
</dbReference>
<evidence type="ECO:0000256" key="3">
    <source>
        <dbReference type="ARBA" id="ARBA00022448"/>
    </source>
</evidence>
<keyword evidence="7" id="KW-0998">Cell outer membrane</keyword>
<protein>
    <submittedName>
        <fullName evidence="9">Transporter</fullName>
    </submittedName>
</protein>
<dbReference type="PANTHER" id="PTHR30026">
    <property type="entry name" value="OUTER MEMBRANE PROTEIN TOLC"/>
    <property type="match status" value="1"/>
</dbReference>
<evidence type="ECO:0000256" key="7">
    <source>
        <dbReference type="ARBA" id="ARBA00023237"/>
    </source>
</evidence>